<reference evidence="2" key="1">
    <citation type="submission" date="2017-04" db="EMBL/GenBank/DDBJ databases">
        <title>Function of individual gut microbiota members based on whole genome sequencing of pure cultures obtained from chicken caecum.</title>
        <authorList>
            <person name="Medvecky M."/>
            <person name="Cejkova D."/>
            <person name="Polansky O."/>
            <person name="Karasova D."/>
            <person name="Kubasova T."/>
            <person name="Cizek A."/>
            <person name="Rychlik I."/>
        </authorList>
    </citation>
    <scope>NUCLEOTIDE SEQUENCE [LARGE SCALE GENOMIC DNA]</scope>
    <source>
        <strain evidence="2">An144</strain>
    </source>
</reference>
<sequence>MKAWLVENTRDYDYFDWNEIVFADNYKQAKKLALQTELYETSEDFVHMRVRRYPDMDDTENLNHKEFEYKLWQSGWMWESAYPLAPYDEYDDESKARKDFLKWYSVFYKENE</sequence>
<evidence type="ECO:0000313" key="1">
    <source>
        <dbReference type="EMBL" id="OUQ10055.1"/>
    </source>
</evidence>
<evidence type="ECO:0000313" key="2">
    <source>
        <dbReference type="Proteomes" id="UP000196074"/>
    </source>
</evidence>
<organism evidence="1 2">
    <name type="scientific">Enterococcus cecorum</name>
    <dbReference type="NCBI Taxonomy" id="44008"/>
    <lineage>
        <taxon>Bacteria</taxon>
        <taxon>Bacillati</taxon>
        <taxon>Bacillota</taxon>
        <taxon>Bacilli</taxon>
        <taxon>Lactobacillales</taxon>
        <taxon>Enterococcaceae</taxon>
        <taxon>Enterococcus</taxon>
    </lineage>
</organism>
<dbReference type="Proteomes" id="UP000196074">
    <property type="component" value="Unassembled WGS sequence"/>
</dbReference>
<comment type="caution">
    <text evidence="1">The sequence shown here is derived from an EMBL/GenBank/DDBJ whole genome shotgun (WGS) entry which is preliminary data.</text>
</comment>
<gene>
    <name evidence="1" type="ORF">B5E88_07610</name>
</gene>
<proteinExistence type="predicted"/>
<dbReference type="RefSeq" id="WP_087215132.1">
    <property type="nucleotide sequence ID" value="NZ_JAKYKX010000051.1"/>
</dbReference>
<name>A0A1Y4QXK0_9ENTE</name>
<dbReference type="EMBL" id="NFLC01000013">
    <property type="protein sequence ID" value="OUQ10055.1"/>
    <property type="molecule type" value="Genomic_DNA"/>
</dbReference>
<dbReference type="AlphaFoldDB" id="A0A1Y4QXK0"/>
<protein>
    <submittedName>
        <fullName evidence="1">Uncharacterized protein</fullName>
    </submittedName>
</protein>
<accession>A0A1Y4QXK0</accession>